<reference evidence="1" key="2">
    <citation type="journal article" date="2023" name="Plants (Basel)">
        <title>Annotation of the Turnera subulata (Passifloraceae) Draft Genome Reveals the S-Locus Evolved after the Divergence of Turneroideae from Passifloroideae in a Stepwise Manner.</title>
        <authorList>
            <person name="Henning P.M."/>
            <person name="Roalson E.H."/>
            <person name="Mir W."/>
            <person name="McCubbin A.G."/>
            <person name="Shore J.S."/>
        </authorList>
    </citation>
    <scope>NUCLEOTIDE SEQUENCE</scope>
    <source>
        <strain evidence="1">F60SS</strain>
    </source>
</reference>
<name>A0A9Q0FD52_9ROSI</name>
<proteinExistence type="predicted"/>
<dbReference type="Proteomes" id="UP001141552">
    <property type="component" value="Unassembled WGS sequence"/>
</dbReference>
<evidence type="ECO:0000313" key="2">
    <source>
        <dbReference type="Proteomes" id="UP001141552"/>
    </source>
</evidence>
<reference evidence="1" key="1">
    <citation type="submission" date="2022-02" db="EMBL/GenBank/DDBJ databases">
        <authorList>
            <person name="Henning P.M."/>
            <person name="McCubbin A.G."/>
            <person name="Shore J.S."/>
        </authorList>
    </citation>
    <scope>NUCLEOTIDE SEQUENCE</scope>
    <source>
        <strain evidence="1">F60SS</strain>
        <tissue evidence="1">Leaves</tissue>
    </source>
</reference>
<comment type="caution">
    <text evidence="1">The sequence shown here is derived from an EMBL/GenBank/DDBJ whole genome shotgun (WGS) entry which is preliminary data.</text>
</comment>
<accession>A0A9Q0FD52</accession>
<dbReference type="AlphaFoldDB" id="A0A9Q0FD52"/>
<protein>
    <submittedName>
        <fullName evidence="1">Uncharacterized protein</fullName>
    </submittedName>
</protein>
<gene>
    <name evidence="1" type="ORF">Tsubulata_045712</name>
</gene>
<keyword evidence="2" id="KW-1185">Reference proteome</keyword>
<dbReference type="EMBL" id="JAKUCV010006233">
    <property type="protein sequence ID" value="KAJ4828202.1"/>
    <property type="molecule type" value="Genomic_DNA"/>
</dbReference>
<organism evidence="1 2">
    <name type="scientific">Turnera subulata</name>
    <dbReference type="NCBI Taxonomy" id="218843"/>
    <lineage>
        <taxon>Eukaryota</taxon>
        <taxon>Viridiplantae</taxon>
        <taxon>Streptophyta</taxon>
        <taxon>Embryophyta</taxon>
        <taxon>Tracheophyta</taxon>
        <taxon>Spermatophyta</taxon>
        <taxon>Magnoliopsida</taxon>
        <taxon>eudicotyledons</taxon>
        <taxon>Gunneridae</taxon>
        <taxon>Pentapetalae</taxon>
        <taxon>rosids</taxon>
        <taxon>fabids</taxon>
        <taxon>Malpighiales</taxon>
        <taxon>Passifloraceae</taxon>
        <taxon>Turnera</taxon>
    </lineage>
</organism>
<sequence length="65" mass="7439">MLPSLHVSNDLLTKLSFRPTIKVSLPKELVLNLGIRTVNYLMTYVHFIATKEELLASMFNFTKSL</sequence>
<evidence type="ECO:0000313" key="1">
    <source>
        <dbReference type="EMBL" id="KAJ4828202.1"/>
    </source>
</evidence>